<evidence type="ECO:0000313" key="1">
    <source>
        <dbReference type="EMBL" id="KAH7851727.1"/>
    </source>
</evidence>
<gene>
    <name evidence="1" type="ORF">Vadar_015814</name>
</gene>
<accession>A0ACB7YF08</accession>
<dbReference type="EMBL" id="CM037158">
    <property type="protein sequence ID" value="KAH7851727.1"/>
    <property type="molecule type" value="Genomic_DNA"/>
</dbReference>
<dbReference type="Proteomes" id="UP000828048">
    <property type="component" value="Chromosome 8"/>
</dbReference>
<keyword evidence="2" id="KW-1185">Reference proteome</keyword>
<evidence type="ECO:0000313" key="2">
    <source>
        <dbReference type="Proteomes" id="UP000828048"/>
    </source>
</evidence>
<comment type="caution">
    <text evidence="1">The sequence shown here is derived from an EMBL/GenBank/DDBJ whole genome shotgun (WGS) entry which is preliminary data.</text>
</comment>
<proteinExistence type="predicted"/>
<protein>
    <submittedName>
        <fullName evidence="1">Uncharacterized protein</fullName>
    </submittedName>
</protein>
<reference evidence="1 2" key="1">
    <citation type="journal article" date="2021" name="Hortic Res">
        <title>High-quality reference genome and annotation aids understanding of berry development for evergreen blueberry (Vaccinium darrowii).</title>
        <authorList>
            <person name="Yu J."/>
            <person name="Hulse-Kemp A.M."/>
            <person name="Babiker E."/>
            <person name="Staton M."/>
        </authorList>
    </citation>
    <scope>NUCLEOTIDE SEQUENCE [LARGE SCALE GENOMIC DNA]</scope>
    <source>
        <strain evidence="2">cv. NJ 8807/NJ 8810</strain>
        <tissue evidence="1">Young leaf</tissue>
    </source>
</reference>
<name>A0ACB7YF08_9ERIC</name>
<organism evidence="1 2">
    <name type="scientific">Vaccinium darrowii</name>
    <dbReference type="NCBI Taxonomy" id="229202"/>
    <lineage>
        <taxon>Eukaryota</taxon>
        <taxon>Viridiplantae</taxon>
        <taxon>Streptophyta</taxon>
        <taxon>Embryophyta</taxon>
        <taxon>Tracheophyta</taxon>
        <taxon>Spermatophyta</taxon>
        <taxon>Magnoliopsida</taxon>
        <taxon>eudicotyledons</taxon>
        <taxon>Gunneridae</taxon>
        <taxon>Pentapetalae</taxon>
        <taxon>asterids</taxon>
        <taxon>Ericales</taxon>
        <taxon>Ericaceae</taxon>
        <taxon>Vaccinioideae</taxon>
        <taxon>Vaccinieae</taxon>
        <taxon>Vaccinium</taxon>
    </lineage>
</organism>
<sequence length="192" mass="21642">MVTGKSKFLLVGTYYITKWIEGQVLAKIMEAMVEKFVWNKIITRFGVPYSIILDNGSQFGKKFEAFCAQYGIRNYYSTPAYPQSNGQAEASNKTILKSLKKRLERKKGKWPDELPAVLWAYRTTPRRSTGETPYSLAYGTKAVIPLEIGLPINRTALVESGGNDKALAKQLDLVEEKRERALITLAATKKLQ</sequence>